<accession>K5BBQ7</accession>
<evidence type="ECO:0000256" key="3">
    <source>
        <dbReference type="ARBA" id="ARBA00023004"/>
    </source>
</evidence>
<evidence type="ECO:0000259" key="6">
    <source>
        <dbReference type="PROSITE" id="PS51296"/>
    </source>
</evidence>
<dbReference type="PANTHER" id="PTHR11178">
    <property type="entry name" value="IRON-SULFUR CLUSTER SCAFFOLD PROTEIN NFU-RELATED"/>
    <property type="match status" value="1"/>
</dbReference>
<dbReference type="Pfam" id="PF00355">
    <property type="entry name" value="Rieske"/>
    <property type="match status" value="1"/>
</dbReference>
<feature type="domain" description="Rieske" evidence="6">
    <location>
        <begin position="193"/>
        <end position="296"/>
    </location>
</feature>
<dbReference type="GO" id="GO:0004497">
    <property type="term" value="F:monooxygenase activity"/>
    <property type="evidence" value="ECO:0007669"/>
    <property type="project" value="UniProtKB-ARBA"/>
</dbReference>
<reference evidence="7 8" key="1">
    <citation type="journal article" date="2012" name="J. Bacteriol.">
        <title>Genome sequence of Mycobacterium hassiacum DSM 44199, a rare source of heat-stable mycobacterial proteins.</title>
        <authorList>
            <person name="Tiago I."/>
            <person name="Maranha A."/>
            <person name="Mendes V."/>
            <person name="Alarico S."/>
            <person name="Moynihan P.J."/>
            <person name="Clarke A.J."/>
            <person name="Macedo-Ribeiro S."/>
            <person name="Pereira P.J."/>
            <person name="Empadinhas N."/>
        </authorList>
    </citation>
    <scope>NUCLEOTIDE SEQUENCE [LARGE SCALE GENOMIC DNA]</scope>
    <source>
        <strain evidence="8">DSM 44199 / CIP 105218 / JCM 12690 / 3849</strain>
    </source>
</reference>
<dbReference type="AlphaFoldDB" id="K5BBQ7"/>
<protein>
    <submittedName>
        <fullName evidence="7">Rieske domain protein</fullName>
    </submittedName>
</protein>
<dbReference type="PANTHER" id="PTHR11178:SF51">
    <property type="entry name" value="FE_S BIOGENESIS PROTEIN NFUA"/>
    <property type="match status" value="1"/>
</dbReference>
<evidence type="ECO:0000256" key="2">
    <source>
        <dbReference type="ARBA" id="ARBA00022723"/>
    </source>
</evidence>
<dbReference type="GO" id="GO:0005506">
    <property type="term" value="F:iron ion binding"/>
    <property type="evidence" value="ECO:0007669"/>
    <property type="project" value="InterPro"/>
</dbReference>
<keyword evidence="1" id="KW-0001">2Fe-2S</keyword>
<dbReference type="eggNOG" id="COG0694">
    <property type="taxonomic scope" value="Bacteria"/>
</dbReference>
<evidence type="ECO:0000313" key="8">
    <source>
        <dbReference type="Proteomes" id="UP000006265"/>
    </source>
</evidence>
<organism evidence="7 8">
    <name type="scientific">Mycolicibacterium hassiacum (strain DSM 44199 / CIP 105218 / JCM 12690 / 3849)</name>
    <name type="common">Mycobacterium hassiacum</name>
    <dbReference type="NCBI Taxonomy" id="1122247"/>
    <lineage>
        <taxon>Bacteria</taxon>
        <taxon>Bacillati</taxon>
        <taxon>Actinomycetota</taxon>
        <taxon>Actinomycetes</taxon>
        <taxon>Mycobacteriales</taxon>
        <taxon>Mycobacteriaceae</taxon>
        <taxon>Mycolicibacterium</taxon>
    </lineage>
</organism>
<comment type="function">
    <text evidence="5">May be involved in the formation or repair of [Fe-S] clusters present in iron-sulfur proteins.</text>
</comment>
<dbReference type="GO" id="GO:0016705">
    <property type="term" value="F:oxidoreductase activity, acting on paired donors, with incorporation or reduction of molecular oxygen"/>
    <property type="evidence" value="ECO:0007669"/>
    <property type="project" value="UniProtKB-ARBA"/>
</dbReference>
<keyword evidence="4" id="KW-0411">Iron-sulfur</keyword>
<dbReference type="CDD" id="cd03467">
    <property type="entry name" value="Rieske"/>
    <property type="match status" value="1"/>
</dbReference>
<dbReference type="Gene3D" id="2.102.10.10">
    <property type="entry name" value="Rieske [2Fe-2S] iron-sulphur domain"/>
    <property type="match status" value="1"/>
</dbReference>
<dbReference type="OrthoDB" id="9798220at2"/>
<dbReference type="eggNOG" id="COG2146">
    <property type="taxonomic scope" value="Bacteria"/>
</dbReference>
<dbReference type="InterPro" id="IPR036922">
    <property type="entry name" value="Rieske_2Fe-2S_sf"/>
</dbReference>
<name>K5BBQ7_MYCHD</name>
<dbReference type="Pfam" id="PF01106">
    <property type="entry name" value="NifU"/>
    <property type="match status" value="1"/>
</dbReference>
<keyword evidence="2" id="KW-0479">Metal-binding</keyword>
<dbReference type="GO" id="GO:0016226">
    <property type="term" value="P:iron-sulfur cluster assembly"/>
    <property type="evidence" value="ECO:0007669"/>
    <property type="project" value="InterPro"/>
</dbReference>
<dbReference type="GO" id="GO:0051537">
    <property type="term" value="F:2 iron, 2 sulfur cluster binding"/>
    <property type="evidence" value="ECO:0007669"/>
    <property type="project" value="UniProtKB-KW"/>
</dbReference>
<dbReference type="STRING" id="1122247.GCA_000379865_00435"/>
<gene>
    <name evidence="7" type="ORF">C731_1615</name>
</gene>
<dbReference type="Gene3D" id="3.30.300.130">
    <property type="entry name" value="Fe-S cluster assembly (FSCA)"/>
    <property type="match status" value="1"/>
</dbReference>
<dbReference type="SUPFAM" id="SSF50022">
    <property type="entry name" value="ISP domain"/>
    <property type="match status" value="1"/>
</dbReference>
<dbReference type="EMBL" id="AMRA01000041">
    <property type="protein sequence ID" value="EKF24410.1"/>
    <property type="molecule type" value="Genomic_DNA"/>
</dbReference>
<comment type="caution">
    <text evidence="7">The sequence shown here is derived from an EMBL/GenBank/DDBJ whole genome shotgun (WGS) entry which is preliminary data.</text>
</comment>
<sequence length="300" mass="32288">MSDPVAQQPAEPSFEELAQRVDNAVAAMAQLEPKAREVAQELKDAIEAIHRAGLVTIVRRMRADDGARPVLFDLVDDPVVRLLLSLHGIIRPDPVTEANRVLQQVRPQLHDHGGDVTLVRIEDGTAYVRLHGACDGCSMSSVTLRNLVESALVENVAAVSAVEVLPNEPEPTLIAPESLFAPRLGNRDGRDGWVRAGRTTDVPASGLTTVSVTSPASGQELGVLVVNVADRLTAYRNECAHEALPLDGAVLDVDNGTLTCPWHGFCYDATNGECLSAPGAQLEQLPLRVEGDDIWVRVDR</sequence>
<evidence type="ECO:0000256" key="1">
    <source>
        <dbReference type="ARBA" id="ARBA00022714"/>
    </source>
</evidence>
<keyword evidence="3" id="KW-0408">Iron</keyword>
<dbReference type="InterPro" id="IPR017941">
    <property type="entry name" value="Rieske_2Fe-2S"/>
</dbReference>
<dbReference type="InterPro" id="IPR034904">
    <property type="entry name" value="FSCA_dom_sf"/>
</dbReference>
<evidence type="ECO:0000313" key="7">
    <source>
        <dbReference type="EMBL" id="EKF24410.1"/>
    </source>
</evidence>
<proteinExistence type="predicted"/>
<dbReference type="Proteomes" id="UP000006265">
    <property type="component" value="Unassembled WGS sequence"/>
</dbReference>
<keyword evidence="8" id="KW-1185">Reference proteome</keyword>
<dbReference type="PATRIC" id="fig|1122247.3.peg.1553"/>
<evidence type="ECO:0000256" key="4">
    <source>
        <dbReference type="ARBA" id="ARBA00023014"/>
    </source>
</evidence>
<dbReference type="PROSITE" id="PS51296">
    <property type="entry name" value="RIESKE"/>
    <property type="match status" value="1"/>
</dbReference>
<dbReference type="InterPro" id="IPR001075">
    <property type="entry name" value="NIF_FeS_clus_asmbl_NifU_C"/>
</dbReference>
<evidence type="ECO:0000256" key="5">
    <source>
        <dbReference type="ARBA" id="ARBA00049958"/>
    </source>
</evidence>
<dbReference type="SUPFAM" id="SSF117916">
    <property type="entry name" value="Fe-S cluster assembly (FSCA) domain-like"/>
    <property type="match status" value="1"/>
</dbReference>